<organism evidence="3 4">
    <name type="scientific">Streptomyces sanyensis</name>
    <dbReference type="NCBI Taxonomy" id="568869"/>
    <lineage>
        <taxon>Bacteria</taxon>
        <taxon>Bacillati</taxon>
        <taxon>Actinomycetota</taxon>
        <taxon>Actinomycetes</taxon>
        <taxon>Kitasatosporales</taxon>
        <taxon>Streptomycetaceae</taxon>
        <taxon>Streptomyces</taxon>
    </lineage>
</organism>
<evidence type="ECO:0000313" key="3">
    <source>
        <dbReference type="EMBL" id="GAA4773042.1"/>
    </source>
</evidence>
<keyword evidence="4" id="KW-1185">Reference proteome</keyword>
<feature type="compositionally biased region" description="Low complexity" evidence="1">
    <location>
        <begin position="194"/>
        <end position="219"/>
    </location>
</feature>
<dbReference type="Proteomes" id="UP001501147">
    <property type="component" value="Unassembled WGS sequence"/>
</dbReference>
<dbReference type="RefSeq" id="WP_345612384.1">
    <property type="nucleotide sequence ID" value="NZ_BAABJV010000003.1"/>
</dbReference>
<protein>
    <recommendedName>
        <fullName evidence="5">Translation initiation factor IF-2</fullName>
    </recommendedName>
</protein>
<comment type="caution">
    <text evidence="3">The sequence shown here is derived from an EMBL/GenBank/DDBJ whole genome shotgun (WGS) entry which is preliminary data.</text>
</comment>
<name>A0ABP9A331_9ACTN</name>
<feature type="transmembrane region" description="Helical" evidence="2">
    <location>
        <begin position="75"/>
        <end position="95"/>
    </location>
</feature>
<reference evidence="4" key="1">
    <citation type="journal article" date="2019" name="Int. J. Syst. Evol. Microbiol.">
        <title>The Global Catalogue of Microorganisms (GCM) 10K type strain sequencing project: providing services to taxonomists for standard genome sequencing and annotation.</title>
        <authorList>
            <consortium name="The Broad Institute Genomics Platform"/>
            <consortium name="The Broad Institute Genome Sequencing Center for Infectious Disease"/>
            <person name="Wu L."/>
            <person name="Ma J."/>
        </authorList>
    </citation>
    <scope>NUCLEOTIDE SEQUENCE [LARGE SCALE GENOMIC DNA]</scope>
    <source>
        <strain evidence="4">JCM 18324</strain>
    </source>
</reference>
<feature type="compositionally biased region" description="Low complexity" evidence="1">
    <location>
        <begin position="121"/>
        <end position="185"/>
    </location>
</feature>
<feature type="region of interest" description="Disordered" evidence="1">
    <location>
        <begin position="106"/>
        <end position="227"/>
    </location>
</feature>
<feature type="region of interest" description="Disordered" evidence="1">
    <location>
        <begin position="1"/>
        <end position="62"/>
    </location>
</feature>
<keyword evidence="2" id="KW-1133">Transmembrane helix</keyword>
<evidence type="ECO:0000313" key="4">
    <source>
        <dbReference type="Proteomes" id="UP001501147"/>
    </source>
</evidence>
<dbReference type="EMBL" id="BAABJV010000003">
    <property type="protein sequence ID" value="GAA4773042.1"/>
    <property type="molecule type" value="Genomic_DNA"/>
</dbReference>
<gene>
    <name evidence="3" type="ORF">GCM10023329_20980</name>
</gene>
<sequence>MAASAEAGAPLADAPSADAHDPNEVTVQMDAVRIGGSDGAWSVRPAESAAEVRREPDGPVFVDESGRRSRTFRRLGTLMGAACAVYAVIIVGTLLSGNSAAPWLPVPDQDQGVPAGQVEMSTPPSESAEPSPTVSVIPTPSATSGVRPAAPARVVPSPSASASAPSGSPAPDPSSAATTAPSPDATVEDPPAEPSSSSTPSPTPSASTGGPTPEPTTSPTGGGSAVENVALSVPAGFAGGAAHSSTESVL</sequence>
<keyword evidence="2" id="KW-0472">Membrane</keyword>
<keyword evidence="2" id="KW-0812">Transmembrane</keyword>
<proteinExistence type="predicted"/>
<evidence type="ECO:0008006" key="5">
    <source>
        <dbReference type="Google" id="ProtNLM"/>
    </source>
</evidence>
<accession>A0ABP9A331</accession>
<evidence type="ECO:0000256" key="1">
    <source>
        <dbReference type="SAM" id="MobiDB-lite"/>
    </source>
</evidence>
<evidence type="ECO:0000256" key="2">
    <source>
        <dbReference type="SAM" id="Phobius"/>
    </source>
</evidence>